<keyword evidence="2" id="KW-0129">CBS domain</keyword>
<dbReference type="SUPFAM" id="SSF53686">
    <property type="entry name" value="Tryptophan synthase beta subunit-like PLP-dependent enzymes"/>
    <property type="match status" value="1"/>
</dbReference>
<evidence type="ECO:0000313" key="4">
    <source>
        <dbReference type="EMBL" id="PIA15594.1"/>
    </source>
</evidence>
<dbReference type="Gene3D" id="3.40.50.1100">
    <property type="match status" value="2"/>
</dbReference>
<dbReference type="Proteomes" id="UP000242474">
    <property type="component" value="Unassembled WGS sequence"/>
</dbReference>
<dbReference type="InterPro" id="IPR036052">
    <property type="entry name" value="TrpB-like_PALP_sf"/>
</dbReference>
<comment type="cofactor">
    <cofactor evidence="1">
        <name>pyridoxal 5'-phosphate</name>
        <dbReference type="ChEBI" id="CHEBI:597326"/>
    </cofactor>
</comment>
<accession>A0A2G5B9B0</accession>
<dbReference type="Pfam" id="PF00291">
    <property type="entry name" value="PALP"/>
    <property type="match status" value="1"/>
</dbReference>
<dbReference type="InterPro" id="IPR000644">
    <property type="entry name" value="CBS_dom"/>
</dbReference>
<sequence>MSGLRITTISATIGRTPMVSLSEVEGVSERLSADIYGKLEYMNPGASIKDRVAKSIVQQLDARGIEKNALLVVAGAGNLAISLAMLQRQLLCLIPERTSADRVRLLKAAGVMDIVRTLDGALPGSPEHPAEIGKRIVAQHSGAVYVDEELDDWDLTACYEELADELFEQTDGKLNALVLGVDTGNAATHLSRALKKRLPELQMVGVEPSNSAIGEQGNVNPLARRWLCEDIGRPYAPQALVPGSVDMWIQVSDRVAYSMARRLIRGGVISGPAAGASVAAARMYAMSALKPAQRIVVILGDTARNYGDTLLSDDWMLAHDLLDSRMLDDLQRKRLGQFRGASIEDLQLPAALSVSASDTIGTAINLMVEHDFSQLPVTGVGRRLVGYLTLSAAQALIENNVATPDQSVSKFMLRFDRRPSRGDSENNTGHTTSIHKQYWLITPETPLSELSRFFETNSVAFVTDASRKFCLGIATKQDLITFLARRNTCRF</sequence>
<evidence type="ECO:0000313" key="5">
    <source>
        <dbReference type="Proteomes" id="UP000242474"/>
    </source>
</evidence>
<dbReference type="EMBL" id="KZ303506">
    <property type="protein sequence ID" value="PIA15594.1"/>
    <property type="molecule type" value="Genomic_DNA"/>
</dbReference>
<dbReference type="AlphaFoldDB" id="A0A2G5B9B0"/>
<protein>
    <submittedName>
        <fullName evidence="4">Tryptophan synthase beta subunit-like PLP-dependent enzyme</fullName>
    </submittedName>
</protein>
<keyword evidence="5" id="KW-1185">Reference proteome</keyword>
<feature type="domain" description="CBS" evidence="3">
    <location>
        <begin position="347"/>
        <end position="403"/>
    </location>
</feature>
<dbReference type="STRING" id="763665.A0A2G5B9B0"/>
<dbReference type="InterPro" id="IPR001216">
    <property type="entry name" value="P-phosphate_BS"/>
</dbReference>
<dbReference type="PANTHER" id="PTHR10314">
    <property type="entry name" value="CYSTATHIONINE BETA-SYNTHASE"/>
    <property type="match status" value="1"/>
</dbReference>
<gene>
    <name evidence="4" type="ORF">COEREDRAFT_81921</name>
</gene>
<dbReference type="PROSITE" id="PS51371">
    <property type="entry name" value="CBS"/>
    <property type="match status" value="1"/>
</dbReference>
<dbReference type="InterPro" id="IPR046342">
    <property type="entry name" value="CBS_dom_sf"/>
</dbReference>
<evidence type="ECO:0000256" key="1">
    <source>
        <dbReference type="ARBA" id="ARBA00001933"/>
    </source>
</evidence>
<dbReference type="GO" id="GO:0006535">
    <property type="term" value="P:cysteine biosynthetic process from serine"/>
    <property type="evidence" value="ECO:0007669"/>
    <property type="project" value="InterPro"/>
</dbReference>
<evidence type="ECO:0000259" key="3">
    <source>
        <dbReference type="PROSITE" id="PS51371"/>
    </source>
</evidence>
<dbReference type="Gene3D" id="3.10.580.10">
    <property type="entry name" value="CBS-domain"/>
    <property type="match status" value="1"/>
</dbReference>
<dbReference type="PROSITE" id="PS00901">
    <property type="entry name" value="CYS_SYNTHASE"/>
    <property type="match status" value="1"/>
</dbReference>
<dbReference type="InterPro" id="IPR050214">
    <property type="entry name" value="Cys_Synth/Cystath_Beta-Synth"/>
</dbReference>
<dbReference type="SUPFAM" id="SSF54631">
    <property type="entry name" value="CBS-domain pair"/>
    <property type="match status" value="1"/>
</dbReference>
<dbReference type="SMART" id="SM00116">
    <property type="entry name" value="CBS"/>
    <property type="match status" value="1"/>
</dbReference>
<evidence type="ECO:0000256" key="2">
    <source>
        <dbReference type="PROSITE-ProRule" id="PRU00703"/>
    </source>
</evidence>
<organism evidence="4 5">
    <name type="scientific">Coemansia reversa (strain ATCC 12441 / NRRL 1564)</name>
    <dbReference type="NCBI Taxonomy" id="763665"/>
    <lineage>
        <taxon>Eukaryota</taxon>
        <taxon>Fungi</taxon>
        <taxon>Fungi incertae sedis</taxon>
        <taxon>Zoopagomycota</taxon>
        <taxon>Kickxellomycotina</taxon>
        <taxon>Kickxellomycetes</taxon>
        <taxon>Kickxellales</taxon>
        <taxon>Kickxellaceae</taxon>
        <taxon>Coemansia</taxon>
    </lineage>
</organism>
<reference evidence="4 5" key="1">
    <citation type="journal article" date="2015" name="Genome Biol. Evol.">
        <title>Phylogenomic analyses indicate that early fungi evolved digesting cell walls of algal ancestors of land plants.</title>
        <authorList>
            <person name="Chang Y."/>
            <person name="Wang S."/>
            <person name="Sekimoto S."/>
            <person name="Aerts A.L."/>
            <person name="Choi C."/>
            <person name="Clum A."/>
            <person name="LaButti K.M."/>
            <person name="Lindquist E.A."/>
            <person name="Yee Ngan C."/>
            <person name="Ohm R.A."/>
            <person name="Salamov A.A."/>
            <person name="Grigoriev I.V."/>
            <person name="Spatafora J.W."/>
            <person name="Berbee M.L."/>
        </authorList>
    </citation>
    <scope>NUCLEOTIDE SEQUENCE [LARGE SCALE GENOMIC DNA]</scope>
    <source>
        <strain evidence="4 5">NRRL 1564</strain>
    </source>
</reference>
<dbReference type="Pfam" id="PF00571">
    <property type="entry name" value="CBS"/>
    <property type="match status" value="1"/>
</dbReference>
<dbReference type="OrthoDB" id="2536440at2759"/>
<proteinExistence type="predicted"/>
<name>A0A2G5B9B0_COERN</name>
<dbReference type="InterPro" id="IPR001926">
    <property type="entry name" value="TrpB-like_PALP"/>
</dbReference>